<dbReference type="GO" id="GO:0005829">
    <property type="term" value="C:cytosol"/>
    <property type="evidence" value="ECO:0007669"/>
    <property type="project" value="TreeGrafter"/>
</dbReference>
<dbReference type="Proteomes" id="UP000269412">
    <property type="component" value="Unassembled WGS sequence"/>
</dbReference>
<dbReference type="OrthoDB" id="9803892at2"/>
<comment type="pathway">
    <text evidence="1 6">Carbohydrate biosynthesis; dTDP-L-rhamnose biosynthesis.</text>
</comment>
<evidence type="ECO:0000256" key="6">
    <source>
        <dbReference type="RuleBase" id="RU364082"/>
    </source>
</evidence>
<dbReference type="NCBIfam" id="TIGR01214">
    <property type="entry name" value="rmlD"/>
    <property type="match status" value="1"/>
</dbReference>
<dbReference type="UniPathway" id="UPA00124"/>
<dbReference type="GO" id="GO:0019305">
    <property type="term" value="P:dTDP-rhamnose biosynthetic process"/>
    <property type="evidence" value="ECO:0007669"/>
    <property type="project" value="UniProtKB-UniPathway"/>
</dbReference>
<dbReference type="Gene3D" id="3.90.25.10">
    <property type="entry name" value="UDP-galactose 4-epimerase, domain 1"/>
    <property type="match status" value="1"/>
</dbReference>
<dbReference type="EMBL" id="RBIQ01000007">
    <property type="protein sequence ID" value="RKR14778.1"/>
    <property type="molecule type" value="Genomic_DNA"/>
</dbReference>
<comment type="similarity">
    <text evidence="2 6">Belongs to the dTDP-4-dehydrorhamnose reductase family.</text>
</comment>
<dbReference type="PANTHER" id="PTHR10491">
    <property type="entry name" value="DTDP-4-DEHYDRORHAMNOSE REDUCTASE"/>
    <property type="match status" value="1"/>
</dbReference>
<name>A0A495ED17_9FLAO</name>
<keyword evidence="6" id="KW-0521">NADP</keyword>
<dbReference type="PANTHER" id="PTHR10491:SF4">
    <property type="entry name" value="METHIONINE ADENOSYLTRANSFERASE 2 SUBUNIT BETA"/>
    <property type="match status" value="1"/>
</dbReference>
<dbReference type="RefSeq" id="WP_121064297.1">
    <property type="nucleotide sequence ID" value="NZ_RBIQ01000007.1"/>
</dbReference>
<accession>A0A495ED17</accession>
<evidence type="ECO:0000256" key="1">
    <source>
        <dbReference type="ARBA" id="ARBA00004781"/>
    </source>
</evidence>
<evidence type="ECO:0000313" key="9">
    <source>
        <dbReference type="Proteomes" id="UP000269412"/>
    </source>
</evidence>
<gene>
    <name evidence="8" type="ORF">CLV91_0857</name>
</gene>
<comment type="function">
    <text evidence="6">Catalyzes the reduction of dTDP-6-deoxy-L-lyxo-4-hexulose to yield dTDP-L-rhamnose.</text>
</comment>
<protein>
    <recommendedName>
        <fullName evidence="4 6">dTDP-4-dehydrorhamnose reductase</fullName>
        <ecNumber evidence="3 6">1.1.1.133</ecNumber>
    </recommendedName>
</protein>
<feature type="domain" description="RmlD-like substrate binding" evidence="7">
    <location>
        <begin position="3"/>
        <end position="258"/>
    </location>
</feature>
<dbReference type="InterPro" id="IPR005913">
    <property type="entry name" value="dTDP_dehydrorham_reduct"/>
</dbReference>
<dbReference type="InterPro" id="IPR029903">
    <property type="entry name" value="RmlD-like-bd"/>
</dbReference>
<dbReference type="Gene3D" id="3.40.50.720">
    <property type="entry name" value="NAD(P)-binding Rossmann-like Domain"/>
    <property type="match status" value="1"/>
</dbReference>
<dbReference type="GO" id="GO:0008831">
    <property type="term" value="F:dTDP-4-dehydrorhamnose reductase activity"/>
    <property type="evidence" value="ECO:0007669"/>
    <property type="project" value="UniProtKB-EC"/>
</dbReference>
<keyword evidence="6" id="KW-0560">Oxidoreductase</keyword>
<evidence type="ECO:0000256" key="2">
    <source>
        <dbReference type="ARBA" id="ARBA00010944"/>
    </source>
</evidence>
<evidence type="ECO:0000259" key="7">
    <source>
        <dbReference type="Pfam" id="PF04321"/>
    </source>
</evidence>
<evidence type="ECO:0000256" key="3">
    <source>
        <dbReference type="ARBA" id="ARBA00012929"/>
    </source>
</evidence>
<comment type="caution">
    <text evidence="8">The sequence shown here is derived from an EMBL/GenBank/DDBJ whole genome shotgun (WGS) entry which is preliminary data.</text>
</comment>
<keyword evidence="9" id="KW-1185">Reference proteome</keyword>
<dbReference type="AlphaFoldDB" id="A0A495ED17"/>
<organism evidence="8 9">
    <name type="scientific">Maribacter vaceletii</name>
    <dbReference type="NCBI Taxonomy" id="1206816"/>
    <lineage>
        <taxon>Bacteria</taxon>
        <taxon>Pseudomonadati</taxon>
        <taxon>Bacteroidota</taxon>
        <taxon>Flavobacteriia</taxon>
        <taxon>Flavobacteriales</taxon>
        <taxon>Flavobacteriaceae</taxon>
        <taxon>Maribacter</taxon>
    </lineage>
</organism>
<evidence type="ECO:0000256" key="5">
    <source>
        <dbReference type="ARBA" id="ARBA00048200"/>
    </source>
</evidence>
<dbReference type="SUPFAM" id="SSF51735">
    <property type="entry name" value="NAD(P)-binding Rossmann-fold domains"/>
    <property type="match status" value="1"/>
</dbReference>
<dbReference type="InterPro" id="IPR036291">
    <property type="entry name" value="NAD(P)-bd_dom_sf"/>
</dbReference>
<comment type="catalytic activity">
    <reaction evidence="5">
        <text>dTDP-beta-L-rhamnose + NADP(+) = dTDP-4-dehydro-beta-L-rhamnose + NADPH + H(+)</text>
        <dbReference type="Rhea" id="RHEA:21796"/>
        <dbReference type="ChEBI" id="CHEBI:15378"/>
        <dbReference type="ChEBI" id="CHEBI:57510"/>
        <dbReference type="ChEBI" id="CHEBI:57783"/>
        <dbReference type="ChEBI" id="CHEBI:58349"/>
        <dbReference type="ChEBI" id="CHEBI:62830"/>
        <dbReference type="EC" id="1.1.1.133"/>
    </reaction>
</comment>
<dbReference type="CDD" id="cd05254">
    <property type="entry name" value="dTDP_HR_like_SDR_e"/>
    <property type="match status" value="1"/>
</dbReference>
<reference evidence="8 9" key="1">
    <citation type="submission" date="2018-10" db="EMBL/GenBank/DDBJ databases">
        <title>Genomic Encyclopedia of Archaeal and Bacterial Type Strains, Phase II (KMG-II): from individual species to whole genera.</title>
        <authorList>
            <person name="Goeker M."/>
        </authorList>
    </citation>
    <scope>NUCLEOTIDE SEQUENCE [LARGE SCALE GENOMIC DNA]</scope>
    <source>
        <strain evidence="8 9">DSM 25230</strain>
    </source>
</reference>
<dbReference type="Pfam" id="PF04321">
    <property type="entry name" value="RmlD_sub_bind"/>
    <property type="match status" value="1"/>
</dbReference>
<evidence type="ECO:0000313" key="8">
    <source>
        <dbReference type="EMBL" id="RKR14778.1"/>
    </source>
</evidence>
<dbReference type="EC" id="1.1.1.133" evidence="3 6"/>
<evidence type="ECO:0000256" key="4">
    <source>
        <dbReference type="ARBA" id="ARBA00017099"/>
    </source>
</evidence>
<proteinExistence type="inferred from homology"/>
<sequence length="259" mass="29990">MKRILVTGANGQLGKSIQEISRNYPNINFDFKSSKELDITNLIDLKILFHTNTYDYCINCAAYTNVKQAEKTPEIAYKVNTEGVKNLAESCQKNHTILVHLSTDYVFDGEKEEPYTVNDVPNPINAYGKSKWEGEKYIQKILKEYFIIRTSWLYSKKFGKNFYKTILEKAQKGEILKVTNEQIGCPTNTLNLSLFIIEKIVLNKNSIYGTFHFTDKLPMTWYEFAKLILEENNMEKSIKIIKSKDISLNLKRPKNSVIQ</sequence>